<proteinExistence type="predicted"/>
<dbReference type="PANTHER" id="PTHR10811">
    <property type="entry name" value="FRINGE-RELATED"/>
    <property type="match status" value="1"/>
</dbReference>
<evidence type="ECO:0000313" key="2">
    <source>
        <dbReference type="Proteomes" id="UP000585474"/>
    </source>
</evidence>
<dbReference type="Pfam" id="PF04646">
    <property type="entry name" value="DUF604"/>
    <property type="match status" value="1"/>
</dbReference>
<dbReference type="OrthoDB" id="414175at2759"/>
<dbReference type="InterPro" id="IPR006740">
    <property type="entry name" value="DUF604"/>
</dbReference>
<keyword evidence="2" id="KW-1185">Reference proteome</keyword>
<dbReference type="EMBL" id="BJWL01000009">
    <property type="protein sequence ID" value="GFY94313.1"/>
    <property type="molecule type" value="Genomic_DNA"/>
</dbReference>
<gene>
    <name evidence="1" type="ORF">Acr_09g0007590</name>
</gene>
<name>A0A7J0F6T1_9ERIC</name>
<accession>A0A7J0F6T1</accession>
<protein>
    <submittedName>
        <fullName evidence="1">Fringe-like protein</fullName>
    </submittedName>
</protein>
<comment type="caution">
    <text evidence="1">The sequence shown here is derived from an EMBL/GenBank/DDBJ whole genome shotgun (WGS) entry which is preliminary data.</text>
</comment>
<dbReference type="AlphaFoldDB" id="A0A7J0F6T1"/>
<dbReference type="Gene3D" id="3.90.550.50">
    <property type="match status" value="1"/>
</dbReference>
<evidence type="ECO:0000313" key="1">
    <source>
        <dbReference type="EMBL" id="GFY94313.1"/>
    </source>
</evidence>
<organism evidence="1 2">
    <name type="scientific">Actinidia rufa</name>
    <dbReference type="NCBI Taxonomy" id="165716"/>
    <lineage>
        <taxon>Eukaryota</taxon>
        <taxon>Viridiplantae</taxon>
        <taxon>Streptophyta</taxon>
        <taxon>Embryophyta</taxon>
        <taxon>Tracheophyta</taxon>
        <taxon>Spermatophyta</taxon>
        <taxon>Magnoliopsida</taxon>
        <taxon>eudicotyledons</taxon>
        <taxon>Gunneridae</taxon>
        <taxon>Pentapetalae</taxon>
        <taxon>asterids</taxon>
        <taxon>Ericales</taxon>
        <taxon>Actinidiaceae</taxon>
        <taxon>Actinidia</taxon>
    </lineage>
</organism>
<sequence length="391" mass="45053">MPSSKQKHRFSPDLFVSRQCKILAISGLVLYLVFLRHFKHPNCPPKTGSEKESPTNITHLMFGLVSSVKSWKDRRPYIESWWRPNVTRGYLFLDEAPRLPWPSTSPPVRVSDNYSILEQESKHVAPIMIRMVLAIVETFREGRRRSEVGFGGAGIALSYPLAAAMVKDLKGCIRRYPYLISADLITQFCVNEFGISLTVEKGIHQIDLRGDISGFLSSHPQAPLLSLHHFDYVDPIFPSMDSIQSTNHLMMAAKGDQSRLLQQSICYHRQRNWSFLISWGYSAHIYERIYPRSMLKRPLETFKPWIEKSKMAKFLFNTRWPCETPNVFFFESIKRASGNQVFTTYGRSSPPLYPDCPWKGNRFATYVSEIQVLSSATKLIEVSMKHVLYVF</sequence>
<dbReference type="Proteomes" id="UP000585474">
    <property type="component" value="Unassembled WGS sequence"/>
</dbReference>
<reference evidence="1 2" key="1">
    <citation type="submission" date="2019-07" db="EMBL/GenBank/DDBJ databases">
        <title>De Novo Assembly of kiwifruit Actinidia rufa.</title>
        <authorList>
            <person name="Sugita-Konishi S."/>
            <person name="Sato K."/>
            <person name="Mori E."/>
            <person name="Abe Y."/>
            <person name="Kisaki G."/>
            <person name="Hamano K."/>
            <person name="Suezawa K."/>
            <person name="Otani M."/>
            <person name="Fukuda T."/>
            <person name="Manabe T."/>
            <person name="Gomi K."/>
            <person name="Tabuchi M."/>
            <person name="Akimitsu K."/>
            <person name="Kataoka I."/>
        </authorList>
    </citation>
    <scope>NUCLEOTIDE SEQUENCE [LARGE SCALE GENOMIC DNA]</scope>
    <source>
        <strain evidence="2">cv. Fuchu</strain>
    </source>
</reference>